<name>A0ABU8NH04_9SPHI</name>
<evidence type="ECO:0000313" key="2">
    <source>
        <dbReference type="Proteomes" id="UP001378956"/>
    </source>
</evidence>
<evidence type="ECO:0000313" key="1">
    <source>
        <dbReference type="EMBL" id="MEJ2901528.1"/>
    </source>
</evidence>
<proteinExistence type="predicted"/>
<dbReference type="Pfam" id="PF11185">
    <property type="entry name" value="DUF2971"/>
    <property type="match status" value="1"/>
</dbReference>
<protein>
    <submittedName>
        <fullName evidence="1">DUF2971 domain-containing protein</fullName>
    </submittedName>
</protein>
<gene>
    <name evidence="1" type="ORF">WAE58_03795</name>
</gene>
<dbReference type="EMBL" id="JBBEUB010000001">
    <property type="protein sequence ID" value="MEJ2901528.1"/>
    <property type="molecule type" value="Genomic_DNA"/>
</dbReference>
<keyword evidence="2" id="KW-1185">Reference proteome</keyword>
<accession>A0ABU8NH04</accession>
<dbReference type="RefSeq" id="WP_337715297.1">
    <property type="nucleotide sequence ID" value="NZ_JBBEUB010000001.1"/>
</dbReference>
<sequence length="260" mass="30221">MLTDTEFKQLGDEGLKKVLSADRHFKYVNLHDGLEYVLKTNTFKFTHPGEFNDPFDCNEKMIDVVISPQIEKQFILEAGAKHGLPRKEIRKHFNKIGGNSHYHKVLKEKKKDFKVSCFSEISDDVLMWSHYADKHKGMCIGFDLNLICPDYVLYPVNYIDEVQKIDGMANTPYVFYYWATFKAARWSYEREIRAVSKNGKSIIVYPKDAVREVIFGCNVKQSEIVVTIKALKKLRYKGILLSQMTIDGETMQLKKIPLKY</sequence>
<dbReference type="Proteomes" id="UP001378956">
    <property type="component" value="Unassembled WGS sequence"/>
</dbReference>
<organism evidence="1 2">
    <name type="scientific">Pedobacter panaciterrae</name>
    <dbReference type="NCBI Taxonomy" id="363849"/>
    <lineage>
        <taxon>Bacteria</taxon>
        <taxon>Pseudomonadati</taxon>
        <taxon>Bacteroidota</taxon>
        <taxon>Sphingobacteriia</taxon>
        <taxon>Sphingobacteriales</taxon>
        <taxon>Sphingobacteriaceae</taxon>
        <taxon>Pedobacter</taxon>
    </lineage>
</organism>
<comment type="caution">
    <text evidence="1">The sequence shown here is derived from an EMBL/GenBank/DDBJ whole genome shotgun (WGS) entry which is preliminary data.</text>
</comment>
<dbReference type="InterPro" id="IPR021352">
    <property type="entry name" value="DUF2971"/>
</dbReference>
<reference evidence="1 2" key="1">
    <citation type="submission" date="2024-03" db="EMBL/GenBank/DDBJ databases">
        <title>Sequence of Lycoming College Course Isolates.</title>
        <authorList>
            <person name="Plotts O."/>
            <person name="Newman J."/>
        </authorList>
    </citation>
    <scope>NUCLEOTIDE SEQUENCE [LARGE SCALE GENOMIC DNA]</scope>
    <source>
        <strain evidence="1 2">CJB-3</strain>
    </source>
</reference>